<feature type="transmembrane region" description="Helical" evidence="1">
    <location>
        <begin position="112"/>
        <end position="129"/>
    </location>
</feature>
<evidence type="ECO:0000256" key="1">
    <source>
        <dbReference type="SAM" id="Phobius"/>
    </source>
</evidence>
<dbReference type="EMBL" id="CAXHTA020000018">
    <property type="protein sequence ID" value="CAL5228553.1"/>
    <property type="molecule type" value="Genomic_DNA"/>
</dbReference>
<organism evidence="2 3">
    <name type="scientific">Coccomyxa viridis</name>
    <dbReference type="NCBI Taxonomy" id="1274662"/>
    <lineage>
        <taxon>Eukaryota</taxon>
        <taxon>Viridiplantae</taxon>
        <taxon>Chlorophyta</taxon>
        <taxon>core chlorophytes</taxon>
        <taxon>Trebouxiophyceae</taxon>
        <taxon>Trebouxiophyceae incertae sedis</taxon>
        <taxon>Coccomyxaceae</taxon>
        <taxon>Coccomyxa</taxon>
    </lineage>
</organism>
<comment type="caution">
    <text evidence="2">The sequence shown here is derived from an EMBL/GenBank/DDBJ whole genome shotgun (WGS) entry which is preliminary data.</text>
</comment>
<keyword evidence="1" id="KW-1133">Transmembrane helix</keyword>
<sequence length="155" mass="16696">MNASYSTPFSGQIGDALSLPYLLSSITNTEHDIQSTLDTVRGESGIMVLPTLTSSHSISAHVTPVPVMSLPNKLVPGVSRISNLAAATSMPALDLFNNVTTSSEVSYTCPRILVAWALVLLWVMILGWLELEVLSAILRPAWAVAIKYWTVQLAT</sequence>
<dbReference type="Proteomes" id="UP001497392">
    <property type="component" value="Unassembled WGS sequence"/>
</dbReference>
<evidence type="ECO:0000313" key="2">
    <source>
        <dbReference type="EMBL" id="CAL5228553.1"/>
    </source>
</evidence>
<accession>A0ABP1GFL7</accession>
<evidence type="ECO:0000313" key="3">
    <source>
        <dbReference type="Proteomes" id="UP001497392"/>
    </source>
</evidence>
<protein>
    <submittedName>
        <fullName evidence="2">G11709 protein</fullName>
    </submittedName>
</protein>
<keyword evidence="1" id="KW-0472">Membrane</keyword>
<proteinExistence type="predicted"/>
<name>A0ABP1GFL7_9CHLO</name>
<reference evidence="2 3" key="1">
    <citation type="submission" date="2024-06" db="EMBL/GenBank/DDBJ databases">
        <authorList>
            <person name="Kraege A."/>
            <person name="Thomma B."/>
        </authorList>
    </citation>
    <scope>NUCLEOTIDE SEQUENCE [LARGE SCALE GENOMIC DNA]</scope>
</reference>
<keyword evidence="3" id="KW-1185">Reference proteome</keyword>
<gene>
    <name evidence="2" type="primary">g11709</name>
    <name evidence="2" type="ORF">VP750_LOCUS10459</name>
</gene>
<keyword evidence="1" id="KW-0812">Transmembrane</keyword>